<name>A0ABX8CKV4_9NOCA</name>
<proteinExistence type="predicted"/>
<keyword evidence="3" id="KW-1185">Reference proteome</keyword>
<dbReference type="SUPFAM" id="SSF56801">
    <property type="entry name" value="Acetyl-CoA synthetase-like"/>
    <property type="match status" value="1"/>
</dbReference>
<dbReference type="PANTHER" id="PTHR45527:SF1">
    <property type="entry name" value="FATTY ACID SYNTHASE"/>
    <property type="match status" value="1"/>
</dbReference>
<feature type="domain" description="AMP-dependent synthetase/ligase" evidence="1">
    <location>
        <begin position="22"/>
        <end position="194"/>
    </location>
</feature>
<sequence length="242" mass="25609">MQGSRSNSQGEGEVTLPVLLAAAVAAQPDGDAVVDGEHRITYHDLDLRSNQLAHLLIELGVVPDAVLAIGMPRSLERVLAAWAITKAGAGCVSVDPTHAYERNRFVCADSGVRLGITLERYVDELPFEDMYWVALDDRAVSGRIRQYPEAGVVDTDRHAPLRPHHTACLVYSGGSVGRPEGVAVTHAGLAAVDAQRRRNAVSPDAHVPGVETRNSVAATLELLLAAPAANLVMAPHDASAAP</sequence>
<protein>
    <submittedName>
        <fullName evidence="2">AMP-binding protein</fullName>
    </submittedName>
</protein>
<dbReference type="EMBL" id="CP074371">
    <property type="protein sequence ID" value="QVI20586.1"/>
    <property type="molecule type" value="Genomic_DNA"/>
</dbReference>
<accession>A0ABX8CKV4</accession>
<dbReference type="Proteomes" id="UP000683310">
    <property type="component" value="Chromosome"/>
</dbReference>
<evidence type="ECO:0000313" key="3">
    <source>
        <dbReference type="Proteomes" id="UP000683310"/>
    </source>
</evidence>
<evidence type="ECO:0000313" key="2">
    <source>
        <dbReference type="EMBL" id="QVI20586.1"/>
    </source>
</evidence>
<dbReference type="Gene3D" id="3.40.50.980">
    <property type="match status" value="2"/>
</dbReference>
<reference evidence="2 3" key="1">
    <citation type="submission" date="2021-04" db="EMBL/GenBank/DDBJ databases">
        <title>Nocardia tengchongensis.</title>
        <authorList>
            <person name="Zhuang k."/>
            <person name="Ran Y."/>
            <person name="Li W."/>
        </authorList>
    </citation>
    <scope>NUCLEOTIDE SEQUENCE [LARGE SCALE GENOMIC DNA]</scope>
    <source>
        <strain evidence="2 3">CFH S0057</strain>
    </source>
</reference>
<dbReference type="InterPro" id="IPR000873">
    <property type="entry name" value="AMP-dep_synth/lig_dom"/>
</dbReference>
<dbReference type="PANTHER" id="PTHR45527">
    <property type="entry name" value="NONRIBOSOMAL PEPTIDE SYNTHETASE"/>
    <property type="match status" value="1"/>
</dbReference>
<dbReference type="Pfam" id="PF00501">
    <property type="entry name" value="AMP-binding"/>
    <property type="match status" value="1"/>
</dbReference>
<gene>
    <name evidence="2" type="ORF">KHQ06_31315</name>
</gene>
<organism evidence="2 3">
    <name type="scientific">Nocardia tengchongensis</name>
    <dbReference type="NCBI Taxonomy" id="2055889"/>
    <lineage>
        <taxon>Bacteria</taxon>
        <taxon>Bacillati</taxon>
        <taxon>Actinomycetota</taxon>
        <taxon>Actinomycetes</taxon>
        <taxon>Mycobacteriales</taxon>
        <taxon>Nocardiaceae</taxon>
        <taxon>Nocardia</taxon>
    </lineage>
</organism>
<evidence type="ECO:0000259" key="1">
    <source>
        <dbReference type="Pfam" id="PF00501"/>
    </source>
</evidence>